<protein>
    <submittedName>
        <fullName evidence="1">Glycosyltransferase</fullName>
    </submittedName>
</protein>
<name>A0AC61QRM1_9BACT</name>
<keyword evidence="2" id="KW-1185">Reference proteome</keyword>
<comment type="caution">
    <text evidence="1">The sequence shown here is derived from an EMBL/GenBank/DDBJ whole genome shotgun (WGS) entry which is preliminary data.</text>
</comment>
<sequence>MKVVHICKLPDGGATWCAMRISAALNDSDVESSMLLMNGEEVDGIAVAEKDAIYKKHDNVLVRMLMKAVKFMVRPRFEYLKYLRRKAEASGKVFFTSPVTEYTCLTEHPAIKAADIVHLHWVSDFVDFPSFFKKIDKPVVWTIHDENPGLGGFHYVSAKQNAGDAYLKLDKIYAGIKKKAVNSGKTPHLVAISSEMRDFFLSNEILRNCPVTLIHNGVEGKLYKMLDKEECREKLGIPLKKKVFLFSSFAIEDKRKGLSLLIEALERLNDSSVMLICLGGYNEIPKSSIEIRCVGLVSDKDLLSRYYSAADYFVLSSFQEGFAQTPLEAMACGTPVVAFPCSGASEQINTVTGVVCEDFTVNALQAGIRQAMGTAYSSGTIRADVLRRFDYGIIAKQYIRLYKEILKS</sequence>
<accession>A0AC61QRM1</accession>
<reference evidence="1" key="1">
    <citation type="submission" date="2019-04" db="EMBL/GenBank/DDBJ databases">
        <title>Microbes associate with the intestines of laboratory mice.</title>
        <authorList>
            <person name="Navarre W."/>
            <person name="Wong E."/>
            <person name="Huang K."/>
            <person name="Tropini C."/>
            <person name="Ng K."/>
            <person name="Yu B."/>
        </authorList>
    </citation>
    <scope>NUCLEOTIDE SEQUENCE</scope>
    <source>
        <strain evidence="1">NM73_A23</strain>
    </source>
</reference>
<gene>
    <name evidence="1" type="ORF">E5358_07325</name>
</gene>
<dbReference type="EMBL" id="SRZC01000010">
    <property type="protein sequence ID" value="TGX82349.1"/>
    <property type="molecule type" value="Genomic_DNA"/>
</dbReference>
<organism evidence="1 2">
    <name type="scientific">Palleniella muris</name>
    <dbReference type="NCBI Taxonomy" id="3038145"/>
    <lineage>
        <taxon>Bacteria</taxon>
        <taxon>Pseudomonadati</taxon>
        <taxon>Bacteroidota</taxon>
        <taxon>Bacteroidia</taxon>
        <taxon>Bacteroidales</taxon>
        <taxon>Prevotellaceae</taxon>
        <taxon>Palleniella</taxon>
    </lineage>
</organism>
<evidence type="ECO:0000313" key="1">
    <source>
        <dbReference type="EMBL" id="TGX82349.1"/>
    </source>
</evidence>
<dbReference type="Proteomes" id="UP000308886">
    <property type="component" value="Unassembled WGS sequence"/>
</dbReference>
<proteinExistence type="predicted"/>
<evidence type="ECO:0000313" key="2">
    <source>
        <dbReference type="Proteomes" id="UP000308886"/>
    </source>
</evidence>